<dbReference type="RefSeq" id="WP_259612157.1">
    <property type="nucleotide sequence ID" value="NZ_CP091139.2"/>
</dbReference>
<name>A0ABY5NK59_9MICO</name>
<evidence type="ECO:0000256" key="2">
    <source>
        <dbReference type="ARBA" id="ARBA00023315"/>
    </source>
</evidence>
<dbReference type="PROSITE" id="PS51186">
    <property type="entry name" value="GNAT"/>
    <property type="match status" value="1"/>
</dbReference>
<dbReference type="InterPro" id="IPR000182">
    <property type="entry name" value="GNAT_dom"/>
</dbReference>
<evidence type="ECO:0000259" key="3">
    <source>
        <dbReference type="PROSITE" id="PS51186"/>
    </source>
</evidence>
<keyword evidence="5" id="KW-1185">Reference proteome</keyword>
<accession>A0ABY5NK59</accession>
<protein>
    <submittedName>
        <fullName evidence="4">GNAT family N-acetyltransferase</fullName>
    </submittedName>
</protein>
<evidence type="ECO:0000313" key="4">
    <source>
        <dbReference type="EMBL" id="UUT35550.1"/>
    </source>
</evidence>
<keyword evidence="2" id="KW-0012">Acyltransferase</keyword>
<dbReference type="CDD" id="cd04301">
    <property type="entry name" value="NAT_SF"/>
    <property type="match status" value="1"/>
</dbReference>
<dbReference type="Gene3D" id="3.40.630.30">
    <property type="match status" value="1"/>
</dbReference>
<sequence>MSVRIGAPRHGEAAEISALALRSKAHWGYDEAFLEACRDELTYTEDDCRSGDVIVARGDTELIGFAVVRGLGQEGELSALFVDPPRIGTGVGGALLMCAIELARGRGMTRLVIDADPGAEPFYRHAGARRIGRVPSGSIPGRFLPQLELRLDS</sequence>
<evidence type="ECO:0000256" key="1">
    <source>
        <dbReference type="ARBA" id="ARBA00022679"/>
    </source>
</evidence>
<dbReference type="PANTHER" id="PTHR43877">
    <property type="entry name" value="AMINOALKYLPHOSPHONATE N-ACETYLTRANSFERASE-RELATED-RELATED"/>
    <property type="match status" value="1"/>
</dbReference>
<proteinExistence type="predicted"/>
<feature type="domain" description="N-acetyltransferase" evidence="3">
    <location>
        <begin position="1"/>
        <end position="150"/>
    </location>
</feature>
<dbReference type="EMBL" id="CP091139">
    <property type="protein sequence ID" value="UUT35550.1"/>
    <property type="molecule type" value="Genomic_DNA"/>
</dbReference>
<dbReference type="SUPFAM" id="SSF55729">
    <property type="entry name" value="Acyl-CoA N-acyltransferases (Nat)"/>
    <property type="match status" value="1"/>
</dbReference>
<organism evidence="4 5">
    <name type="scientific">Microbacterium elymi</name>
    <dbReference type="NCBI Taxonomy" id="2909587"/>
    <lineage>
        <taxon>Bacteria</taxon>
        <taxon>Bacillati</taxon>
        <taxon>Actinomycetota</taxon>
        <taxon>Actinomycetes</taxon>
        <taxon>Micrococcales</taxon>
        <taxon>Microbacteriaceae</taxon>
        <taxon>Microbacterium</taxon>
    </lineage>
</organism>
<reference evidence="4" key="1">
    <citation type="submission" date="2022-01" db="EMBL/GenBank/DDBJ databases">
        <title>Microbacterium eymi and Microbacterium rhizovicinus sp. nov., isolated from the rhizospheric soil of Elymus tsukushiensis, a plant native to the Dokdo Islands, Republic of Korea.</title>
        <authorList>
            <person name="Hwang Y.J."/>
        </authorList>
    </citation>
    <scope>NUCLEOTIDE SEQUENCE</scope>
    <source>
        <strain evidence="4">KUDC0405</strain>
    </source>
</reference>
<evidence type="ECO:0000313" key="5">
    <source>
        <dbReference type="Proteomes" id="UP001054811"/>
    </source>
</evidence>
<dbReference type="Pfam" id="PF00583">
    <property type="entry name" value="Acetyltransf_1"/>
    <property type="match status" value="1"/>
</dbReference>
<dbReference type="InterPro" id="IPR016181">
    <property type="entry name" value="Acyl_CoA_acyltransferase"/>
</dbReference>
<dbReference type="Proteomes" id="UP001054811">
    <property type="component" value="Chromosome"/>
</dbReference>
<dbReference type="InterPro" id="IPR050832">
    <property type="entry name" value="Bact_Acetyltransf"/>
</dbReference>
<dbReference type="PANTHER" id="PTHR43877:SF2">
    <property type="entry name" value="AMINOALKYLPHOSPHONATE N-ACETYLTRANSFERASE-RELATED"/>
    <property type="match status" value="1"/>
</dbReference>
<keyword evidence="1" id="KW-0808">Transferase</keyword>
<gene>
    <name evidence="4" type="ORF">L2X98_19665</name>
</gene>